<organism evidence="1 2">
    <name type="scientific">Cytobacillus eiseniae</name>
    <dbReference type="NCBI Taxonomy" id="762947"/>
    <lineage>
        <taxon>Bacteria</taxon>
        <taxon>Bacillati</taxon>
        <taxon>Bacillota</taxon>
        <taxon>Bacilli</taxon>
        <taxon>Bacillales</taxon>
        <taxon>Bacillaceae</taxon>
        <taxon>Cytobacillus</taxon>
    </lineage>
</organism>
<reference evidence="1 2" key="1">
    <citation type="submission" date="2021-03" db="EMBL/GenBank/DDBJ databases">
        <title>Genomic Encyclopedia of Type Strains, Phase IV (KMG-IV): sequencing the most valuable type-strain genomes for metagenomic binning, comparative biology and taxonomic classification.</title>
        <authorList>
            <person name="Goeker M."/>
        </authorList>
    </citation>
    <scope>NUCLEOTIDE SEQUENCE [LARGE SCALE GENOMIC DNA]</scope>
    <source>
        <strain evidence="1 2">DSM 26675</strain>
    </source>
</reference>
<dbReference type="EMBL" id="JAGIKZ010000019">
    <property type="protein sequence ID" value="MBP2242387.1"/>
    <property type="molecule type" value="Genomic_DNA"/>
</dbReference>
<sequence>MKVVLFSYFFPIKTLFSFFYDGHILDYDWGVNGKGVEEYD</sequence>
<comment type="caution">
    <text evidence="1">The sequence shown here is derived from an EMBL/GenBank/DDBJ whole genome shotgun (WGS) entry which is preliminary data.</text>
</comment>
<keyword evidence="2" id="KW-1185">Reference proteome</keyword>
<protein>
    <submittedName>
        <fullName evidence="1">Uncharacterized protein</fullName>
    </submittedName>
</protein>
<accession>A0ABS4RKR5</accession>
<gene>
    <name evidence="1" type="ORF">J2Z40_002961</name>
</gene>
<proteinExistence type="predicted"/>
<evidence type="ECO:0000313" key="2">
    <source>
        <dbReference type="Proteomes" id="UP001519293"/>
    </source>
</evidence>
<name>A0ABS4RKR5_9BACI</name>
<dbReference type="Proteomes" id="UP001519293">
    <property type="component" value="Unassembled WGS sequence"/>
</dbReference>
<evidence type="ECO:0000313" key="1">
    <source>
        <dbReference type="EMBL" id="MBP2242387.1"/>
    </source>
</evidence>